<keyword evidence="3 5" id="KW-1133">Transmembrane helix</keyword>
<dbReference type="VEuPathDB" id="VectorBase:BGLB004858"/>
<evidence type="ECO:0008006" key="8">
    <source>
        <dbReference type="Google" id="ProtNLM"/>
    </source>
</evidence>
<keyword evidence="2 5" id="KW-0812">Transmembrane</keyword>
<evidence type="ECO:0000313" key="7">
    <source>
        <dbReference type="Proteomes" id="UP000076420"/>
    </source>
</evidence>
<protein>
    <recommendedName>
        <fullName evidence="8">Claudin</fullName>
    </recommendedName>
</protein>
<feature type="transmembrane region" description="Helical" evidence="5">
    <location>
        <begin position="80"/>
        <end position="104"/>
    </location>
</feature>
<name>A0A2C9JMG9_BIOGL</name>
<evidence type="ECO:0000256" key="5">
    <source>
        <dbReference type="SAM" id="Phobius"/>
    </source>
</evidence>
<proteinExistence type="predicted"/>
<dbReference type="Pfam" id="PF00822">
    <property type="entry name" value="PMP22_Claudin"/>
    <property type="match status" value="1"/>
</dbReference>
<dbReference type="Proteomes" id="UP000076420">
    <property type="component" value="Unassembled WGS sequence"/>
</dbReference>
<dbReference type="KEGG" id="bgt:106060113"/>
<dbReference type="InterPro" id="IPR004031">
    <property type="entry name" value="PMP22/EMP/MP20/Claudin"/>
</dbReference>
<organism evidence="6 7">
    <name type="scientific">Biomphalaria glabrata</name>
    <name type="common">Bloodfluke planorb</name>
    <name type="synonym">Freshwater snail</name>
    <dbReference type="NCBI Taxonomy" id="6526"/>
    <lineage>
        <taxon>Eukaryota</taxon>
        <taxon>Metazoa</taxon>
        <taxon>Spiralia</taxon>
        <taxon>Lophotrochozoa</taxon>
        <taxon>Mollusca</taxon>
        <taxon>Gastropoda</taxon>
        <taxon>Heterobranchia</taxon>
        <taxon>Euthyneura</taxon>
        <taxon>Panpulmonata</taxon>
        <taxon>Hygrophila</taxon>
        <taxon>Lymnaeoidea</taxon>
        <taxon>Planorbidae</taxon>
        <taxon>Biomphalaria</taxon>
    </lineage>
</organism>
<feature type="transmembrane region" description="Helical" evidence="5">
    <location>
        <begin position="116"/>
        <end position="139"/>
    </location>
</feature>
<keyword evidence="4 5" id="KW-0472">Membrane</keyword>
<gene>
    <name evidence="6" type="primary">106060113</name>
</gene>
<evidence type="ECO:0000256" key="4">
    <source>
        <dbReference type="ARBA" id="ARBA00023136"/>
    </source>
</evidence>
<feature type="transmembrane region" description="Helical" evidence="5">
    <location>
        <begin position="159"/>
        <end position="182"/>
    </location>
</feature>
<accession>A0A2C9JMG9</accession>
<dbReference type="EnsemblMetazoa" id="BGLB004858-RB">
    <property type="protein sequence ID" value="BGLB004858-PB"/>
    <property type="gene ID" value="BGLB004858"/>
</dbReference>
<evidence type="ECO:0000256" key="1">
    <source>
        <dbReference type="ARBA" id="ARBA00004141"/>
    </source>
</evidence>
<dbReference type="OrthoDB" id="10350993at2759"/>
<reference evidence="6" key="1">
    <citation type="submission" date="2020-05" db="UniProtKB">
        <authorList>
            <consortium name="EnsemblMetazoa"/>
        </authorList>
    </citation>
    <scope>IDENTIFICATION</scope>
    <source>
        <strain evidence="6">BB02</strain>
    </source>
</reference>
<feature type="transmembrane region" description="Helical" evidence="5">
    <location>
        <begin position="9"/>
        <end position="34"/>
    </location>
</feature>
<dbReference type="Gene3D" id="1.20.140.150">
    <property type="match status" value="1"/>
</dbReference>
<dbReference type="RefSeq" id="XP_013073353.2">
    <property type="nucleotide sequence ID" value="XM_013217899.2"/>
</dbReference>
<comment type="subcellular location">
    <subcellularLocation>
        <location evidence="1">Membrane</location>
        <topology evidence="1">Multi-pass membrane protein</topology>
    </subcellularLocation>
</comment>
<dbReference type="VEuPathDB" id="VectorBase:BGLAX_042003"/>
<sequence>MSGVPVDKLFLLGVFGIFSSVLLIIIGTATPNWIFCYSGTSYLGTPLSGTSSSGTLNRGLFKTCNEDGCSPITIPSDYEMAIRALSILGIIFGCMSMSLALVFLRKAVNTKPESKALPYISGALATIGGLMAFAGALIYEVDVYSISFLGFDDYLSYNLGFSFVLNMTGAIILASTGSLVMAGGGRMVRQGAVGTVITTVPVVYQAQAVAYTGSPQQQSSSYGAPIPGYYATAYPPPAPAPQSLVTPPPYSEAVSQKY</sequence>
<dbReference type="AlphaFoldDB" id="A0A2C9JMG9"/>
<evidence type="ECO:0000256" key="3">
    <source>
        <dbReference type="ARBA" id="ARBA00022989"/>
    </source>
</evidence>
<evidence type="ECO:0000313" key="6">
    <source>
        <dbReference type="EnsemblMetazoa" id="BGLB004858-PB"/>
    </source>
</evidence>
<dbReference type="GO" id="GO:0016020">
    <property type="term" value="C:membrane"/>
    <property type="evidence" value="ECO:0007669"/>
    <property type="project" value="UniProtKB-SubCell"/>
</dbReference>
<evidence type="ECO:0000256" key="2">
    <source>
        <dbReference type="ARBA" id="ARBA00022692"/>
    </source>
</evidence>